<keyword evidence="1" id="KW-0175">Coiled coil</keyword>
<feature type="region of interest" description="Disordered" evidence="2">
    <location>
        <begin position="1"/>
        <end position="25"/>
    </location>
</feature>
<dbReference type="InterPro" id="IPR000195">
    <property type="entry name" value="Rab-GAP-TBC_dom"/>
</dbReference>
<feature type="compositionally biased region" description="Low complexity" evidence="2">
    <location>
        <begin position="228"/>
        <end position="238"/>
    </location>
</feature>
<dbReference type="EMBL" id="CP063409">
    <property type="protein sequence ID" value="QSZ35427.1"/>
    <property type="molecule type" value="Genomic_DNA"/>
</dbReference>
<name>A0A8A3PJ89_9HELO</name>
<dbReference type="OrthoDB" id="289721at2759"/>
<dbReference type="InterPro" id="IPR035969">
    <property type="entry name" value="Rab-GAP_TBC_sf"/>
</dbReference>
<feature type="region of interest" description="Disordered" evidence="2">
    <location>
        <begin position="64"/>
        <end position="112"/>
    </location>
</feature>
<dbReference type="GO" id="GO:0031267">
    <property type="term" value="F:small GTPase binding"/>
    <property type="evidence" value="ECO:0007669"/>
    <property type="project" value="TreeGrafter"/>
</dbReference>
<evidence type="ECO:0000259" key="3">
    <source>
        <dbReference type="PROSITE" id="PS50086"/>
    </source>
</evidence>
<sequence>MPGSPPELSASKSSKSSSFHSSYQSDNDEILADVNHFEEIGLEDESRINSEIGDFAVKMSRNPYSSTFTTDLRSQAKQQKQQRFPVSAAPGNARIQRDLTSSTKVRTGHPTLRSQIRSVASDGLAIVPVPSSSARTRRGLGSPNAPALPTTLSRQRSLSPNLSATSPRSSTSAGSGKGRRGSWVSNRERKTIEELEQECDEDDGDDVPDECLLENVPISPRPPRERASAAPSASTSPERPAKEKVKPLGNGTSSKPAEQGELRSPRPNPTRGAAATGNFPSNYFNSNKPRAKSWNEALSDLSDEAKALTEALEAHAEDEERRGSYPPNYSRSNTTKPTRVKSSFAELPPLRKTELMIDPLPISKEKEAVLSRTRPSWLPPKDPAEERRHLKEYQKMMALAEKVERQRESEKNNKSTCRDDTASSLLRIWEEHVLPNWDGVIKQRRTRELWWRGIAPRSRGVVWERAIGNPLGLSDSSYTAALRRAQALETTIKSGSQLGAEEERKKGWLERIEKDVKETYPELRIFQPEGPLHVALTDVLKAYAMYRSDVGYVPGTSTIAAILLLNLPNPSSSFQALSNMLNRPLPLSFHTNDSGAISRVYSLFLTTLSQKFPRLHSHLTSEDLKLDPDVYLRNTFVSLFTSSISLDNASRLWDLVVFEGDGVLVRAAVALFGSLENQLYDANNDEEILEVLKDGMGPKGLGEEDWIAAVRGAGKS</sequence>
<feature type="domain" description="Rab-GAP TBC" evidence="3">
    <location>
        <begin position="453"/>
        <end position="660"/>
    </location>
</feature>
<accession>A0A8A3PJ89</accession>
<keyword evidence="5" id="KW-1185">Reference proteome</keyword>
<feature type="compositionally biased region" description="Polar residues" evidence="2">
    <location>
        <begin position="278"/>
        <end position="288"/>
    </location>
</feature>
<dbReference type="PANTHER" id="PTHR47219:SF15">
    <property type="entry name" value="TBC1 DOMAIN FAMILY MEMBER 12 ISOFORM X1"/>
    <property type="match status" value="1"/>
</dbReference>
<proteinExistence type="predicted"/>
<dbReference type="InterPro" id="IPR053949">
    <property type="entry name" value="SBE2/SBE22_M"/>
</dbReference>
<protein>
    <recommendedName>
        <fullName evidence="3">Rab-GAP TBC domain-containing protein</fullName>
    </recommendedName>
</protein>
<dbReference type="SUPFAM" id="SSF47923">
    <property type="entry name" value="Ypt/Rab-GAP domain of gyp1p"/>
    <property type="match status" value="2"/>
</dbReference>
<dbReference type="Gene3D" id="1.10.10.750">
    <property type="entry name" value="Ypt/Rab-GAP domain of gyp1p, domain 1"/>
    <property type="match status" value="1"/>
</dbReference>
<dbReference type="GO" id="GO:0005096">
    <property type="term" value="F:GTPase activator activity"/>
    <property type="evidence" value="ECO:0007669"/>
    <property type="project" value="TreeGrafter"/>
</dbReference>
<dbReference type="InterPro" id="IPR050302">
    <property type="entry name" value="Rab_GAP_TBC_domain"/>
</dbReference>
<evidence type="ECO:0000256" key="2">
    <source>
        <dbReference type="SAM" id="MobiDB-lite"/>
    </source>
</evidence>
<dbReference type="PROSITE" id="PS50086">
    <property type="entry name" value="TBC_RABGAP"/>
    <property type="match status" value="1"/>
</dbReference>
<dbReference type="Gene3D" id="1.10.472.80">
    <property type="entry name" value="Ypt/Rab-GAP domain of gyp1p, domain 3"/>
    <property type="match status" value="1"/>
</dbReference>
<dbReference type="AlphaFoldDB" id="A0A8A3PJ89"/>
<evidence type="ECO:0000313" key="5">
    <source>
        <dbReference type="Proteomes" id="UP000672032"/>
    </source>
</evidence>
<feature type="compositionally biased region" description="Basic and acidic residues" evidence="2">
    <location>
        <begin position="312"/>
        <end position="323"/>
    </location>
</feature>
<feature type="compositionally biased region" description="Acidic residues" evidence="2">
    <location>
        <begin position="194"/>
        <end position="212"/>
    </location>
</feature>
<evidence type="ECO:0000256" key="1">
    <source>
        <dbReference type="SAM" id="Coils"/>
    </source>
</evidence>
<feature type="region of interest" description="Disordered" evidence="2">
    <location>
        <begin position="129"/>
        <end position="288"/>
    </location>
</feature>
<evidence type="ECO:0000313" key="4">
    <source>
        <dbReference type="EMBL" id="QSZ35427.1"/>
    </source>
</evidence>
<gene>
    <name evidence="4" type="ORF">DSL72_008297</name>
</gene>
<feature type="compositionally biased region" description="Polar residues" evidence="2">
    <location>
        <begin position="327"/>
        <end position="341"/>
    </location>
</feature>
<reference evidence="4" key="1">
    <citation type="submission" date="2020-10" db="EMBL/GenBank/DDBJ databases">
        <title>Genome Sequence of Monilinia vaccinii-corymbosi Sheds Light on Mummy Berry Disease Infection of Blueberry and Mating Type.</title>
        <authorList>
            <person name="Yow A.G."/>
            <person name="Zhang Y."/>
            <person name="Bansal K."/>
            <person name="Eacker S.M."/>
            <person name="Sullivan S."/>
            <person name="Liachko I."/>
            <person name="Cubeta M.A."/>
            <person name="Rollins J.A."/>
            <person name="Ashrafi H."/>
        </authorList>
    </citation>
    <scope>NUCLEOTIDE SEQUENCE</scope>
    <source>
        <strain evidence="4">RL-1</strain>
    </source>
</reference>
<dbReference type="FunFam" id="1.10.10.750:FF:000013">
    <property type="entry name" value="Similar to TBC domain protein"/>
    <property type="match status" value="1"/>
</dbReference>
<dbReference type="Pfam" id="PF00566">
    <property type="entry name" value="RabGAP-TBC"/>
    <property type="match status" value="1"/>
</dbReference>
<dbReference type="PANTHER" id="PTHR47219">
    <property type="entry name" value="RAB GTPASE-ACTIVATING PROTEIN 1-LIKE"/>
    <property type="match status" value="1"/>
</dbReference>
<dbReference type="FunFam" id="1.10.8.270:FF:000034">
    <property type="entry name" value="TBC (Tre-2/Bub2/Cdc16) domain family"/>
    <property type="match status" value="1"/>
</dbReference>
<dbReference type="Gene3D" id="1.10.8.270">
    <property type="entry name" value="putative rabgap domain of human tbc1 domain family member 14 like domains"/>
    <property type="match status" value="1"/>
</dbReference>
<feature type="compositionally biased region" description="Polar residues" evidence="2">
    <location>
        <begin position="64"/>
        <end position="84"/>
    </location>
</feature>
<feature type="compositionally biased region" description="Polar residues" evidence="2">
    <location>
        <begin position="150"/>
        <end position="174"/>
    </location>
</feature>
<feature type="coiled-coil region" evidence="1">
    <location>
        <begin position="393"/>
        <end position="420"/>
    </location>
</feature>
<feature type="region of interest" description="Disordered" evidence="2">
    <location>
        <begin position="312"/>
        <end position="341"/>
    </location>
</feature>
<dbReference type="Proteomes" id="UP000672032">
    <property type="component" value="Chromosome 5"/>
</dbReference>
<dbReference type="Pfam" id="PF22874">
    <property type="entry name" value="SBE2_M"/>
    <property type="match status" value="1"/>
</dbReference>
<organism evidence="4 5">
    <name type="scientific">Monilinia vaccinii-corymbosi</name>
    <dbReference type="NCBI Taxonomy" id="61207"/>
    <lineage>
        <taxon>Eukaryota</taxon>
        <taxon>Fungi</taxon>
        <taxon>Dikarya</taxon>
        <taxon>Ascomycota</taxon>
        <taxon>Pezizomycotina</taxon>
        <taxon>Leotiomycetes</taxon>
        <taxon>Helotiales</taxon>
        <taxon>Sclerotiniaceae</taxon>
        <taxon>Monilinia</taxon>
    </lineage>
</organism>
<dbReference type="SMART" id="SM00164">
    <property type="entry name" value="TBC"/>
    <property type="match status" value="1"/>
</dbReference>